<evidence type="ECO:0000313" key="2">
    <source>
        <dbReference type="Proteomes" id="UP000287651"/>
    </source>
</evidence>
<evidence type="ECO:0000313" key="1">
    <source>
        <dbReference type="EMBL" id="RRT65469.1"/>
    </source>
</evidence>
<organism evidence="1 2">
    <name type="scientific">Ensete ventricosum</name>
    <name type="common">Abyssinian banana</name>
    <name type="synonym">Musa ensete</name>
    <dbReference type="NCBI Taxonomy" id="4639"/>
    <lineage>
        <taxon>Eukaryota</taxon>
        <taxon>Viridiplantae</taxon>
        <taxon>Streptophyta</taxon>
        <taxon>Embryophyta</taxon>
        <taxon>Tracheophyta</taxon>
        <taxon>Spermatophyta</taxon>
        <taxon>Magnoliopsida</taxon>
        <taxon>Liliopsida</taxon>
        <taxon>Zingiberales</taxon>
        <taxon>Musaceae</taxon>
        <taxon>Ensete</taxon>
    </lineage>
</organism>
<sequence length="84" mass="8878">MSCRSIMSLFDANKQAKQATNLGVSFALLLSQDRRWDAADAAARLTIVTKHAALTSRPHERLHLSLSLACAAAAAAAAAALRSM</sequence>
<dbReference type="Proteomes" id="UP000287651">
    <property type="component" value="Unassembled WGS sequence"/>
</dbReference>
<gene>
    <name evidence="1" type="ORF">B296_00026591</name>
</gene>
<comment type="caution">
    <text evidence="1">The sequence shown here is derived from an EMBL/GenBank/DDBJ whole genome shotgun (WGS) entry which is preliminary data.</text>
</comment>
<protein>
    <submittedName>
        <fullName evidence="1">Uncharacterized protein</fullName>
    </submittedName>
</protein>
<name>A0A426ZN95_ENSVE</name>
<proteinExistence type="predicted"/>
<dbReference type="EMBL" id="AMZH03005804">
    <property type="protein sequence ID" value="RRT65469.1"/>
    <property type="molecule type" value="Genomic_DNA"/>
</dbReference>
<reference evidence="1 2" key="1">
    <citation type="journal article" date="2014" name="Agronomy (Basel)">
        <title>A Draft Genome Sequence for Ensete ventricosum, the Drought-Tolerant Tree Against Hunger.</title>
        <authorList>
            <person name="Harrison J."/>
            <person name="Moore K.A."/>
            <person name="Paszkiewicz K."/>
            <person name="Jones T."/>
            <person name="Grant M."/>
            <person name="Ambacheew D."/>
            <person name="Muzemil S."/>
            <person name="Studholme D.J."/>
        </authorList>
    </citation>
    <scope>NUCLEOTIDE SEQUENCE [LARGE SCALE GENOMIC DNA]</scope>
</reference>
<dbReference type="AlphaFoldDB" id="A0A426ZN95"/>
<accession>A0A426ZN95</accession>